<reference evidence="1 2" key="1">
    <citation type="submission" date="2014-01" db="EMBL/GenBank/DDBJ databases">
        <authorList>
            <consortium name="Genome Consortium for Active Teaching"/>
            <person name="Sontag T.C."/>
            <person name="Newman J.D."/>
        </authorList>
    </citation>
    <scope>NUCLEOTIDE SEQUENCE [LARGE SCALE GENOMIC DNA]</scope>
    <source>
        <strain evidence="1 2">DSM 19056</strain>
    </source>
</reference>
<evidence type="ECO:0000313" key="1">
    <source>
        <dbReference type="EMBL" id="OWK98882.1"/>
    </source>
</evidence>
<keyword evidence="2" id="KW-1185">Reference proteome</keyword>
<name>A0A246BB15_9FLAO</name>
<sequence length="217" mass="25097">MFIKEYISKDYPVFNSTDLIEDANEMAKEFGYSHIFVKKKGVYQGAISQSFLEESPEGNLASLEMHYEKFAIFDDGNLLDSIKLFYTFNSNVVPVVSKSEKYLGYISCDDIFCEFSKYPLFSESGAILTIQTNGKHYSMTEICKIVESNNGKVYGCFINLIGDDFIQITLKISTENPSSIDETFERYGYTVVQKYYDDEKEDLLKDRFGFFQKYLEF</sequence>
<accession>A0A246BB15</accession>
<dbReference type="AlphaFoldDB" id="A0A246BB15"/>
<dbReference type="SUPFAM" id="SSF54631">
    <property type="entry name" value="CBS-domain pair"/>
    <property type="match status" value="1"/>
</dbReference>
<evidence type="ECO:0000313" key="2">
    <source>
        <dbReference type="Proteomes" id="UP000197587"/>
    </source>
</evidence>
<dbReference type="Proteomes" id="UP000197587">
    <property type="component" value="Unassembled WGS sequence"/>
</dbReference>
<dbReference type="Gene3D" id="3.10.580.10">
    <property type="entry name" value="CBS-domain"/>
    <property type="match status" value="1"/>
</dbReference>
<protein>
    <submittedName>
        <fullName evidence="1">Acetoin utilization protein</fullName>
    </submittedName>
</protein>
<comment type="caution">
    <text evidence="1">The sequence shown here is derived from an EMBL/GenBank/DDBJ whole genome shotgun (WGS) entry which is preliminary data.</text>
</comment>
<dbReference type="RefSeq" id="WP_031503194.1">
    <property type="nucleotide sequence ID" value="NZ_JASZ02000004.1"/>
</dbReference>
<reference evidence="1 2" key="2">
    <citation type="submission" date="2017-05" db="EMBL/GenBank/DDBJ databases">
        <title>Genome of Chryseobacterium haifense.</title>
        <authorList>
            <person name="Newman J.D."/>
        </authorList>
    </citation>
    <scope>NUCLEOTIDE SEQUENCE [LARGE SCALE GENOMIC DNA]</scope>
    <source>
        <strain evidence="1 2">DSM 19056</strain>
    </source>
</reference>
<proteinExistence type="predicted"/>
<gene>
    <name evidence="1" type="ORF">AP75_03220</name>
</gene>
<dbReference type="EMBL" id="JASZ02000004">
    <property type="protein sequence ID" value="OWK98882.1"/>
    <property type="molecule type" value="Genomic_DNA"/>
</dbReference>
<dbReference type="InterPro" id="IPR046342">
    <property type="entry name" value="CBS_dom_sf"/>
</dbReference>
<organism evidence="1 2">
    <name type="scientific">Kaistella haifensis DSM 19056</name>
    <dbReference type="NCBI Taxonomy" id="1450526"/>
    <lineage>
        <taxon>Bacteria</taxon>
        <taxon>Pseudomonadati</taxon>
        <taxon>Bacteroidota</taxon>
        <taxon>Flavobacteriia</taxon>
        <taxon>Flavobacteriales</taxon>
        <taxon>Weeksellaceae</taxon>
        <taxon>Chryseobacterium group</taxon>
        <taxon>Kaistella</taxon>
    </lineage>
</organism>